<dbReference type="EMBL" id="OV696693">
    <property type="protein sequence ID" value="CAH1272792.1"/>
    <property type="molecule type" value="Genomic_DNA"/>
</dbReference>
<feature type="transmembrane region" description="Helical" evidence="1">
    <location>
        <begin position="148"/>
        <end position="169"/>
    </location>
</feature>
<dbReference type="OrthoDB" id="8848202at2759"/>
<dbReference type="InterPro" id="IPR027417">
    <property type="entry name" value="P-loop_NTPase"/>
</dbReference>
<keyword evidence="1" id="KW-0472">Membrane</keyword>
<evidence type="ECO:0000313" key="2">
    <source>
        <dbReference type="EMBL" id="CAH1272792.1"/>
    </source>
</evidence>
<organism evidence="2 3">
    <name type="scientific">Branchiostoma lanceolatum</name>
    <name type="common">Common lancelet</name>
    <name type="synonym">Amphioxus lanceolatum</name>
    <dbReference type="NCBI Taxonomy" id="7740"/>
    <lineage>
        <taxon>Eukaryota</taxon>
        <taxon>Metazoa</taxon>
        <taxon>Chordata</taxon>
        <taxon>Cephalochordata</taxon>
        <taxon>Leptocardii</taxon>
        <taxon>Amphioxiformes</taxon>
        <taxon>Branchiostomatidae</taxon>
        <taxon>Branchiostoma</taxon>
    </lineage>
</organism>
<dbReference type="Gene3D" id="3.40.50.300">
    <property type="entry name" value="P-loop containing nucleotide triphosphate hydrolases"/>
    <property type="match status" value="1"/>
</dbReference>
<keyword evidence="1" id="KW-1133">Transmembrane helix</keyword>
<dbReference type="PANTHER" id="PTHR47691:SF3">
    <property type="entry name" value="HTH-TYPE TRANSCRIPTIONAL REGULATOR RV0890C-RELATED"/>
    <property type="match status" value="1"/>
</dbReference>
<keyword evidence="1" id="KW-0812">Transmembrane</keyword>
<gene>
    <name evidence="2" type="primary">Hypp4937</name>
    <name evidence="2" type="ORF">BLAG_LOCUS24347</name>
</gene>
<reference evidence="2" key="1">
    <citation type="submission" date="2022-01" db="EMBL/GenBank/DDBJ databases">
        <authorList>
            <person name="Braso-Vives M."/>
        </authorList>
    </citation>
    <scope>NUCLEOTIDE SEQUENCE</scope>
</reference>
<dbReference type="Proteomes" id="UP000838412">
    <property type="component" value="Chromosome 8"/>
</dbReference>
<dbReference type="PANTHER" id="PTHR47691">
    <property type="entry name" value="REGULATOR-RELATED"/>
    <property type="match status" value="1"/>
</dbReference>
<protein>
    <submittedName>
        <fullName evidence="2">Hypp4937 protein</fullName>
    </submittedName>
</protein>
<dbReference type="AlphaFoldDB" id="A0A8K0ACI3"/>
<sequence>MTSSAVQRKVISQNQATTKPPVVAMDPLHRQAVLDCYDDIARDLDPGLALRYGTVRWRDGDPGFIKARARTEGANAGARALLDRLMDLPSDGFDDFVQSLKDVPYNHLVRQLLETQERLKTEVERGEIRRRDLGRRPQEVTRLTANRTGALCILMATFLICAWMCAVLYGSRIHEPTFMAVFPRRLKTFVGREDVFSRVDACLQENQTCLIKGLGGVGKTSVAIEYGHRRAGRYHGGVFWVRLASKRDMCASISLYGLLLIERGVDSVQRHNDRSCESVKYLLKMYLRKSQDWLLVVDEAVSETMKELEFLIPHTFRVTIHVLLTSNEYQRLDNERIPVVDLPPFNENEAQEMFNRTVRPSSKKDRKEIKRLSRSLGHHPLALQLAFSFISATGCSVREYHEKYIGSSEKVAWLDKSDIGQVTNSIRQTLDPHIHTLDQLSPGTAKLLNTTSFMGPDCIPCPQPNSLSFG</sequence>
<evidence type="ECO:0000256" key="1">
    <source>
        <dbReference type="SAM" id="Phobius"/>
    </source>
</evidence>
<name>A0A8K0ACI3_BRALA</name>
<evidence type="ECO:0000313" key="3">
    <source>
        <dbReference type="Proteomes" id="UP000838412"/>
    </source>
</evidence>
<accession>A0A8K0ACI3</accession>
<dbReference type="SUPFAM" id="SSF52540">
    <property type="entry name" value="P-loop containing nucleoside triphosphate hydrolases"/>
    <property type="match status" value="1"/>
</dbReference>
<proteinExistence type="predicted"/>
<keyword evidence="3" id="KW-1185">Reference proteome</keyword>